<evidence type="ECO:0000256" key="2">
    <source>
        <dbReference type="ARBA" id="ARBA00034809"/>
    </source>
</evidence>
<dbReference type="InterPro" id="IPR008775">
    <property type="entry name" value="Phytyl_CoA_dOase-like"/>
</dbReference>
<dbReference type="PANTHER" id="PTHR21308:SF1">
    <property type="entry name" value="PHYTANOYL-COA DIOXYGENASE, PEROXISOMAL"/>
    <property type="match status" value="1"/>
</dbReference>
<keyword evidence="6" id="KW-1185">Reference proteome</keyword>
<dbReference type="Proteomes" id="UP001176940">
    <property type="component" value="Unassembled WGS sequence"/>
</dbReference>
<accession>A0ABN9M507</accession>
<evidence type="ECO:0000256" key="4">
    <source>
        <dbReference type="ARBA" id="ARBA00034924"/>
    </source>
</evidence>
<reference evidence="5" key="1">
    <citation type="submission" date="2023-07" db="EMBL/GenBank/DDBJ databases">
        <authorList>
            <person name="Stuckert A."/>
        </authorList>
    </citation>
    <scope>NUCLEOTIDE SEQUENCE</scope>
</reference>
<dbReference type="EMBL" id="CAUEEQ010047065">
    <property type="protein sequence ID" value="CAJ0959031.1"/>
    <property type="molecule type" value="Genomic_DNA"/>
</dbReference>
<organism evidence="5 6">
    <name type="scientific">Ranitomeya imitator</name>
    <name type="common">mimic poison frog</name>
    <dbReference type="NCBI Taxonomy" id="111125"/>
    <lineage>
        <taxon>Eukaryota</taxon>
        <taxon>Metazoa</taxon>
        <taxon>Chordata</taxon>
        <taxon>Craniata</taxon>
        <taxon>Vertebrata</taxon>
        <taxon>Euteleostomi</taxon>
        <taxon>Amphibia</taxon>
        <taxon>Batrachia</taxon>
        <taxon>Anura</taxon>
        <taxon>Neobatrachia</taxon>
        <taxon>Hyloidea</taxon>
        <taxon>Dendrobatidae</taxon>
        <taxon>Dendrobatinae</taxon>
        <taxon>Ranitomeya</taxon>
    </lineage>
</organism>
<dbReference type="EC" id="1.14.11.18" evidence="2"/>
<evidence type="ECO:0000256" key="3">
    <source>
        <dbReference type="ARBA" id="ARBA00034921"/>
    </source>
</evidence>
<comment type="caution">
    <text evidence="5">The sequence shown here is derived from an EMBL/GenBank/DDBJ whole genome shotgun (WGS) entry which is preliminary data.</text>
</comment>
<sequence length="290" mass="32998">MRQRMRLKNAAFVRVYMRFFHHLRMRLKRCGFKRKCETSLTQIADLTVLCNLLDQRSVMSPPPPPPPRDKGGVNKLFHGIRDFDPNSPRVHLTMEKGDTVFFHPSLIHGSGTNKTAGFRKGLLWDIPCFPVSPNEAIEKTDFTSISCHYASSDCYYIDVKGTIQENIEKEVVEMSKKRNGIDAHTSLKQTLLQGRYEWGFSTMPGTALNFSAVSGTVRVVPSGHTGGTRVPRVHMDTDDSSTVFVRMHGRQKRVLCRERESTCNRCSDFLVPLRRVQVLNVPPILELCDF</sequence>
<evidence type="ECO:0000313" key="5">
    <source>
        <dbReference type="EMBL" id="CAJ0959031.1"/>
    </source>
</evidence>
<dbReference type="Pfam" id="PF05721">
    <property type="entry name" value="PhyH"/>
    <property type="match status" value="1"/>
</dbReference>
<comment type="similarity">
    <text evidence="1">Belongs to the PhyH family.</text>
</comment>
<gene>
    <name evidence="5" type="ORF">RIMI_LOCUS16676228</name>
</gene>
<evidence type="ECO:0000256" key="1">
    <source>
        <dbReference type="ARBA" id="ARBA00005830"/>
    </source>
</evidence>
<proteinExistence type="inferred from homology"/>
<dbReference type="Gene3D" id="2.60.120.620">
    <property type="entry name" value="q2cbj1_9rhob like domain"/>
    <property type="match status" value="2"/>
</dbReference>
<dbReference type="SUPFAM" id="SSF51197">
    <property type="entry name" value="Clavaminate synthase-like"/>
    <property type="match status" value="1"/>
</dbReference>
<name>A0ABN9M507_9NEOB</name>
<dbReference type="InterPro" id="IPR047128">
    <property type="entry name" value="PhyH"/>
</dbReference>
<dbReference type="PANTHER" id="PTHR21308">
    <property type="entry name" value="PHYTANOYL-COA ALPHA-HYDROXYLASE"/>
    <property type="match status" value="1"/>
</dbReference>
<protein>
    <recommendedName>
        <fullName evidence="2">phytanoyl-CoA dioxygenase</fullName>
        <ecNumber evidence="2">1.14.11.18</ecNumber>
    </recommendedName>
    <alternativeName>
        <fullName evidence="3">Phytanic acid oxidase</fullName>
    </alternativeName>
    <alternativeName>
        <fullName evidence="4">Phytanoyl-CoA alpha-hydroxylase</fullName>
    </alternativeName>
</protein>
<evidence type="ECO:0000313" key="6">
    <source>
        <dbReference type="Proteomes" id="UP001176940"/>
    </source>
</evidence>